<dbReference type="AlphaFoldDB" id="A0AAV3P314"/>
<evidence type="ECO:0000313" key="5">
    <source>
        <dbReference type="Proteomes" id="UP001454036"/>
    </source>
</evidence>
<keyword evidence="1" id="KW-0175">Coiled coil</keyword>
<dbReference type="EMBL" id="BAABME010000868">
    <property type="protein sequence ID" value="GAA0146054.1"/>
    <property type="molecule type" value="Genomic_DNA"/>
</dbReference>
<comment type="caution">
    <text evidence="4">The sequence shown here is derived from an EMBL/GenBank/DDBJ whole genome shotgun (WGS) entry which is preliminary data.</text>
</comment>
<evidence type="ECO:0000313" key="4">
    <source>
        <dbReference type="EMBL" id="GAA0146054.1"/>
    </source>
</evidence>
<protein>
    <submittedName>
        <fullName evidence="4">Uncharacterized protein</fullName>
    </submittedName>
</protein>
<gene>
    <name evidence="4" type="ORF">LIER_06096</name>
</gene>
<proteinExistence type="predicted"/>
<evidence type="ECO:0000256" key="2">
    <source>
        <dbReference type="SAM" id="MobiDB-lite"/>
    </source>
</evidence>
<feature type="coiled-coil region" evidence="1">
    <location>
        <begin position="168"/>
        <end position="202"/>
    </location>
</feature>
<sequence>MLTSPFVFITNLLSCLLAVHEAPCSTSVKHGKRKGLHAGVRPSTLIFQLSGPSKRKHSSSSTVEDRDPKHARGARKDISSSRGSRVASPVCKSLEAVTPSSPIEHIELVDTGGSPECLAIEVAKSHLPAPPALSIAQEQRPSSVQGVPVSGLVYGMIFKENLPIWVSLEHQASRKQCEVQKIAKLEQEVVKLETRVRDLHVQIQEQKSVISELDLGTANTFGQIDILENEILSRAGQPSGTSVGKLRSC</sequence>
<name>A0AAV3P314_LITER</name>
<feature type="compositionally biased region" description="Basic and acidic residues" evidence="2">
    <location>
        <begin position="63"/>
        <end position="79"/>
    </location>
</feature>
<evidence type="ECO:0000256" key="1">
    <source>
        <dbReference type="SAM" id="Coils"/>
    </source>
</evidence>
<feature type="region of interest" description="Disordered" evidence="2">
    <location>
        <begin position="47"/>
        <end position="86"/>
    </location>
</feature>
<accession>A0AAV3P314</accession>
<feature type="signal peptide" evidence="3">
    <location>
        <begin position="1"/>
        <end position="21"/>
    </location>
</feature>
<keyword evidence="5" id="KW-1185">Reference proteome</keyword>
<keyword evidence="3" id="KW-0732">Signal</keyword>
<evidence type="ECO:0000256" key="3">
    <source>
        <dbReference type="SAM" id="SignalP"/>
    </source>
</evidence>
<feature type="chain" id="PRO_5043988327" evidence="3">
    <location>
        <begin position="22"/>
        <end position="249"/>
    </location>
</feature>
<reference evidence="4 5" key="1">
    <citation type="submission" date="2024-01" db="EMBL/GenBank/DDBJ databases">
        <title>The complete chloroplast genome sequence of Lithospermum erythrorhizon: insights into the phylogenetic relationship among Boraginaceae species and the maternal lineages of purple gromwells.</title>
        <authorList>
            <person name="Okada T."/>
            <person name="Watanabe K."/>
        </authorList>
    </citation>
    <scope>NUCLEOTIDE SEQUENCE [LARGE SCALE GENOMIC DNA]</scope>
</reference>
<organism evidence="4 5">
    <name type="scientific">Lithospermum erythrorhizon</name>
    <name type="common">Purple gromwell</name>
    <name type="synonym">Lithospermum officinale var. erythrorhizon</name>
    <dbReference type="NCBI Taxonomy" id="34254"/>
    <lineage>
        <taxon>Eukaryota</taxon>
        <taxon>Viridiplantae</taxon>
        <taxon>Streptophyta</taxon>
        <taxon>Embryophyta</taxon>
        <taxon>Tracheophyta</taxon>
        <taxon>Spermatophyta</taxon>
        <taxon>Magnoliopsida</taxon>
        <taxon>eudicotyledons</taxon>
        <taxon>Gunneridae</taxon>
        <taxon>Pentapetalae</taxon>
        <taxon>asterids</taxon>
        <taxon>lamiids</taxon>
        <taxon>Boraginales</taxon>
        <taxon>Boraginaceae</taxon>
        <taxon>Boraginoideae</taxon>
        <taxon>Lithospermeae</taxon>
        <taxon>Lithospermum</taxon>
    </lineage>
</organism>
<dbReference type="Proteomes" id="UP001454036">
    <property type="component" value="Unassembled WGS sequence"/>
</dbReference>